<comment type="caution">
    <text evidence="1">The sequence shown here is derived from an EMBL/GenBank/DDBJ whole genome shotgun (WGS) entry which is preliminary data.</text>
</comment>
<evidence type="ECO:0000313" key="1">
    <source>
        <dbReference type="EMBL" id="ESZ90804.1"/>
    </source>
</evidence>
<dbReference type="HOGENOM" id="CLU_1366954_0_0_1"/>
<accession>W9C7H3</accession>
<dbReference type="Proteomes" id="UP000019487">
    <property type="component" value="Unassembled WGS sequence"/>
</dbReference>
<gene>
    <name evidence="1" type="ORF">SBOR_8809</name>
</gene>
<keyword evidence="2" id="KW-1185">Reference proteome</keyword>
<reference evidence="1 2" key="1">
    <citation type="journal article" date="2014" name="Genome Announc.">
        <title>Draft genome sequence of Sclerotinia borealis, a psychrophilic plant pathogenic fungus.</title>
        <authorList>
            <person name="Mardanov A.V."/>
            <person name="Beletsky A.V."/>
            <person name="Kadnikov V.V."/>
            <person name="Ignatov A.N."/>
            <person name="Ravin N.V."/>
        </authorList>
    </citation>
    <scope>NUCLEOTIDE SEQUENCE [LARGE SCALE GENOMIC DNA]</scope>
    <source>
        <strain evidence="2">F-4157</strain>
    </source>
</reference>
<dbReference type="STRING" id="1432307.W9C7H3"/>
<dbReference type="EMBL" id="AYSA01000574">
    <property type="protein sequence ID" value="ESZ90804.1"/>
    <property type="molecule type" value="Genomic_DNA"/>
</dbReference>
<name>W9C7H3_SCLBF</name>
<dbReference type="OrthoDB" id="3250044at2759"/>
<dbReference type="AlphaFoldDB" id="W9C7H3"/>
<proteinExistence type="predicted"/>
<protein>
    <recommendedName>
        <fullName evidence="3">Aminoglycoside phosphotransferase domain-containing protein</fullName>
    </recommendedName>
</protein>
<evidence type="ECO:0000313" key="2">
    <source>
        <dbReference type="Proteomes" id="UP000019487"/>
    </source>
</evidence>
<evidence type="ECO:0008006" key="3">
    <source>
        <dbReference type="Google" id="ProtNLM"/>
    </source>
</evidence>
<sequence>MRQEYNTINESFDWYPGPYYWMYGRRFGYDLSVFESCLRDYACAVGLLLSLPVPKDAAPGPVGGGHSNHPIFEIYSTEENRAPVTYASVEELTKHINELLLPRLTPDAKLIDFSNEPLCYVMSDLNNGNVMFHDGQIYLIDHLDAGIMPLSFMTIVADLGRNVDKHLIKHLKLPQANHQGLTYVRGAFWPPLDDEDEDDE</sequence>
<organism evidence="1 2">
    <name type="scientific">Sclerotinia borealis (strain F-4128)</name>
    <dbReference type="NCBI Taxonomy" id="1432307"/>
    <lineage>
        <taxon>Eukaryota</taxon>
        <taxon>Fungi</taxon>
        <taxon>Dikarya</taxon>
        <taxon>Ascomycota</taxon>
        <taxon>Pezizomycotina</taxon>
        <taxon>Leotiomycetes</taxon>
        <taxon>Helotiales</taxon>
        <taxon>Sclerotiniaceae</taxon>
        <taxon>Sclerotinia</taxon>
    </lineage>
</organism>